<reference evidence="1 2" key="1">
    <citation type="submission" date="2024-01" db="EMBL/GenBank/DDBJ databases">
        <title>The genomes of 5 underutilized Papilionoideae crops provide insights into root nodulation and disease resistanc.</title>
        <authorList>
            <person name="Jiang F."/>
        </authorList>
    </citation>
    <scope>NUCLEOTIDE SEQUENCE [LARGE SCALE GENOMIC DNA]</scope>
    <source>
        <strain evidence="1">LVBAO_FW01</strain>
        <tissue evidence="1">Leaves</tissue>
    </source>
</reference>
<protein>
    <submittedName>
        <fullName evidence="1">Uncharacterized protein</fullName>
    </submittedName>
</protein>
<keyword evidence="2" id="KW-1185">Reference proteome</keyword>
<evidence type="ECO:0000313" key="1">
    <source>
        <dbReference type="EMBL" id="KAK7308185.1"/>
    </source>
</evidence>
<organism evidence="1 2">
    <name type="scientific">Canavalia gladiata</name>
    <name type="common">Sword bean</name>
    <name type="synonym">Dolichos gladiatus</name>
    <dbReference type="NCBI Taxonomy" id="3824"/>
    <lineage>
        <taxon>Eukaryota</taxon>
        <taxon>Viridiplantae</taxon>
        <taxon>Streptophyta</taxon>
        <taxon>Embryophyta</taxon>
        <taxon>Tracheophyta</taxon>
        <taxon>Spermatophyta</taxon>
        <taxon>Magnoliopsida</taxon>
        <taxon>eudicotyledons</taxon>
        <taxon>Gunneridae</taxon>
        <taxon>Pentapetalae</taxon>
        <taxon>rosids</taxon>
        <taxon>fabids</taxon>
        <taxon>Fabales</taxon>
        <taxon>Fabaceae</taxon>
        <taxon>Papilionoideae</taxon>
        <taxon>50 kb inversion clade</taxon>
        <taxon>NPAAA clade</taxon>
        <taxon>indigoferoid/millettioid clade</taxon>
        <taxon>Phaseoleae</taxon>
        <taxon>Canavalia</taxon>
    </lineage>
</organism>
<evidence type="ECO:0000313" key="2">
    <source>
        <dbReference type="Proteomes" id="UP001367508"/>
    </source>
</evidence>
<comment type="caution">
    <text evidence="1">The sequence shown here is derived from an EMBL/GenBank/DDBJ whole genome shotgun (WGS) entry which is preliminary data.</text>
</comment>
<accession>A0AAN9JZ37</accession>
<gene>
    <name evidence="1" type="ORF">VNO77_41785</name>
</gene>
<dbReference type="AlphaFoldDB" id="A0AAN9JZ37"/>
<dbReference type="Proteomes" id="UP001367508">
    <property type="component" value="Unassembled WGS sequence"/>
</dbReference>
<name>A0AAN9JZ37_CANGL</name>
<sequence length="152" mass="17213">MHAEVEALPGGVNVYGAYLNHPYFWGSKPIGSKPIIGFEETTQSLIWNFTCPDVPDGVDKLLVHLAWLHLGVLRCLLLLVVRVTCLLETGECYIMRFSWHCLRRKETMLISCTIWKVRIQKVDKSCSSFSSSVKLKIASVIVLELNTKVYSI</sequence>
<dbReference type="EMBL" id="JAYMYQ010000010">
    <property type="protein sequence ID" value="KAK7308185.1"/>
    <property type="molecule type" value="Genomic_DNA"/>
</dbReference>
<proteinExistence type="predicted"/>